<dbReference type="AlphaFoldDB" id="A0A1F6DD71"/>
<evidence type="ECO:0000313" key="1">
    <source>
        <dbReference type="EMBL" id="OGG59341.1"/>
    </source>
</evidence>
<reference evidence="1 2" key="1">
    <citation type="journal article" date="2016" name="Nat. Commun.">
        <title>Thousands of microbial genomes shed light on interconnected biogeochemical processes in an aquifer system.</title>
        <authorList>
            <person name="Anantharaman K."/>
            <person name="Brown C.T."/>
            <person name="Hug L.A."/>
            <person name="Sharon I."/>
            <person name="Castelle C.J."/>
            <person name="Probst A.J."/>
            <person name="Thomas B.C."/>
            <person name="Singh A."/>
            <person name="Wilkins M.J."/>
            <person name="Karaoz U."/>
            <person name="Brodie E.L."/>
            <person name="Williams K.H."/>
            <person name="Hubbard S.S."/>
            <person name="Banfield J.F."/>
        </authorList>
    </citation>
    <scope>NUCLEOTIDE SEQUENCE [LARGE SCALE GENOMIC DNA]</scope>
</reference>
<proteinExistence type="predicted"/>
<comment type="caution">
    <text evidence="1">The sequence shown here is derived from an EMBL/GenBank/DDBJ whole genome shotgun (WGS) entry which is preliminary data.</text>
</comment>
<protein>
    <recommendedName>
        <fullName evidence="3">N-acetyltransferase domain-containing protein</fullName>
    </recommendedName>
</protein>
<organism evidence="1 2">
    <name type="scientific">Candidatus Kaiserbacteria bacterium RIFCSPHIGHO2_02_FULL_50_50</name>
    <dbReference type="NCBI Taxonomy" id="1798492"/>
    <lineage>
        <taxon>Bacteria</taxon>
        <taxon>Candidatus Kaiseribacteriota</taxon>
    </lineage>
</organism>
<dbReference type="Proteomes" id="UP000178794">
    <property type="component" value="Unassembled WGS sequence"/>
</dbReference>
<dbReference type="STRING" id="1798492.A3C89_02440"/>
<evidence type="ECO:0008006" key="3">
    <source>
        <dbReference type="Google" id="ProtNLM"/>
    </source>
</evidence>
<dbReference type="EMBL" id="MFLF01000016">
    <property type="protein sequence ID" value="OGG59341.1"/>
    <property type="molecule type" value="Genomic_DNA"/>
</dbReference>
<name>A0A1F6DD71_9BACT</name>
<gene>
    <name evidence="1" type="ORF">A3C89_02440</name>
</gene>
<dbReference type="Gene3D" id="3.40.630.30">
    <property type="match status" value="1"/>
</dbReference>
<sequence length="217" mass="24203">MAVEKATFGEGIAPEAMATRAQMRSRIELFAREKFPEGFLLAEHEGVIVGYMIMFPTALTPEECASWDMATDCGNLAGTFDMTAQNMFMVSFAVVYSAPDNTSALLALTSQVIRLDRLRKYGYTQDCCMFCSRMPGFAKAHKKTRISAEKYWRLEDPQGAPRDAALYQYHRMTAEKPFKIMLDGYQPDVLSGGHGVLFALRNPVLNICTLATLIANK</sequence>
<accession>A0A1F6DD71</accession>
<evidence type="ECO:0000313" key="2">
    <source>
        <dbReference type="Proteomes" id="UP000178794"/>
    </source>
</evidence>